<evidence type="ECO:0000313" key="2">
    <source>
        <dbReference type="Proteomes" id="UP000309997"/>
    </source>
</evidence>
<reference evidence="1 2" key="1">
    <citation type="journal article" date="2024" name="Plant Biotechnol. J.">
        <title>Genome and CRISPR/Cas9 system of a widespread forest tree (Populus alba) in the world.</title>
        <authorList>
            <person name="Liu Y.J."/>
            <person name="Jiang P.F."/>
            <person name="Han X.M."/>
            <person name="Li X.Y."/>
            <person name="Wang H.M."/>
            <person name="Wang Y.J."/>
            <person name="Wang X.X."/>
            <person name="Zeng Q.Y."/>
        </authorList>
    </citation>
    <scope>NUCLEOTIDE SEQUENCE [LARGE SCALE GENOMIC DNA]</scope>
    <source>
        <strain evidence="2">cv. PAL-ZL1</strain>
    </source>
</reference>
<accession>A0ACC4CCT5</accession>
<dbReference type="Proteomes" id="UP000309997">
    <property type="component" value="Unassembled WGS sequence"/>
</dbReference>
<protein>
    <submittedName>
        <fullName evidence="1">Uncharacterized protein</fullName>
    </submittedName>
</protein>
<sequence length="337" mass="37489">MAVQAQLYPERLGLLPMCGIQDCLFNNPVSGLEPGLGFVFQEAQQQSLFLEHHSSQNFGFDCTIGAASSSSTTRDSSLSMSLSQYLDVQLDMQRREVDCMLQFQAGRLRTILQQQRKQQLGITLKSVESKVSSLIRQKEEDLAQATKKTMELEVCLRKVELEKEDWPWPAMKSKMQSPFVVAHVIENRIEKARTGWFAKGAIPGARALSFSLAGTSARASLATLFLAPVLTENTEKSSCPLLEKPKGRLIGHTCKTTEATHGIALCVLKKSWLKTADADFDVGLCLYRGGPTVFFCLLPGKRLRGSGMTVWSGFSELELAMGRQRHDFSHRSKRKVI</sequence>
<organism evidence="1 2">
    <name type="scientific">Populus alba</name>
    <name type="common">White poplar</name>
    <dbReference type="NCBI Taxonomy" id="43335"/>
    <lineage>
        <taxon>Eukaryota</taxon>
        <taxon>Viridiplantae</taxon>
        <taxon>Streptophyta</taxon>
        <taxon>Embryophyta</taxon>
        <taxon>Tracheophyta</taxon>
        <taxon>Spermatophyta</taxon>
        <taxon>Magnoliopsida</taxon>
        <taxon>eudicotyledons</taxon>
        <taxon>Gunneridae</taxon>
        <taxon>Pentapetalae</taxon>
        <taxon>rosids</taxon>
        <taxon>fabids</taxon>
        <taxon>Malpighiales</taxon>
        <taxon>Salicaceae</taxon>
        <taxon>Saliceae</taxon>
        <taxon>Populus</taxon>
    </lineage>
</organism>
<keyword evidence="2" id="KW-1185">Reference proteome</keyword>
<proteinExistence type="predicted"/>
<dbReference type="EMBL" id="RCHU02000005">
    <property type="protein sequence ID" value="KAL3593003.1"/>
    <property type="molecule type" value="Genomic_DNA"/>
</dbReference>
<name>A0ACC4CCT5_POPAL</name>
<comment type="caution">
    <text evidence="1">The sequence shown here is derived from an EMBL/GenBank/DDBJ whole genome shotgun (WGS) entry which is preliminary data.</text>
</comment>
<evidence type="ECO:0000313" key="1">
    <source>
        <dbReference type="EMBL" id="KAL3593003.1"/>
    </source>
</evidence>
<gene>
    <name evidence="1" type="ORF">D5086_011643</name>
</gene>